<dbReference type="Gene3D" id="3.30.40.10">
    <property type="entry name" value="Zinc/RING finger domain, C3HC4 (zinc finger)"/>
    <property type="match status" value="1"/>
</dbReference>
<keyword evidence="4 9" id="KW-0863">Zinc-finger</keyword>
<dbReference type="SUPFAM" id="SSF57850">
    <property type="entry name" value="RING/U-box"/>
    <property type="match status" value="1"/>
</dbReference>
<keyword evidence="7 10" id="KW-0472">Membrane</keyword>
<dbReference type="PANTHER" id="PTHR46539">
    <property type="entry name" value="E3 UBIQUITIN-PROTEIN LIGASE ATL42"/>
    <property type="match status" value="1"/>
</dbReference>
<dbReference type="GO" id="GO:0008270">
    <property type="term" value="F:zinc ion binding"/>
    <property type="evidence" value="ECO:0007669"/>
    <property type="project" value="UniProtKB-KW"/>
</dbReference>
<dbReference type="Pfam" id="PF13639">
    <property type="entry name" value="zf-RING_2"/>
    <property type="match status" value="1"/>
</dbReference>
<evidence type="ECO:0000256" key="5">
    <source>
        <dbReference type="ARBA" id="ARBA00022833"/>
    </source>
</evidence>
<evidence type="ECO:0000256" key="10">
    <source>
        <dbReference type="SAM" id="Phobius"/>
    </source>
</evidence>
<dbReference type="InterPro" id="IPR001841">
    <property type="entry name" value="Znf_RING"/>
</dbReference>
<dbReference type="GO" id="GO:0016020">
    <property type="term" value="C:membrane"/>
    <property type="evidence" value="ECO:0007669"/>
    <property type="project" value="UniProtKB-SubCell"/>
</dbReference>
<keyword evidence="6 10" id="KW-1133">Transmembrane helix</keyword>
<dbReference type="EMBL" id="JBJUIK010000014">
    <property type="protein sequence ID" value="KAL3505292.1"/>
    <property type="molecule type" value="Genomic_DNA"/>
</dbReference>
<gene>
    <name evidence="12" type="ORF">ACH5RR_035133</name>
</gene>
<comment type="similarity">
    <text evidence="8">Belongs to the RING-type zinc finger family. ATL subfamily.</text>
</comment>
<reference evidence="12 13" key="1">
    <citation type="submission" date="2024-11" db="EMBL/GenBank/DDBJ databases">
        <title>A near-complete genome assembly of Cinchona calisaya.</title>
        <authorList>
            <person name="Lian D.C."/>
            <person name="Zhao X.W."/>
            <person name="Wei L."/>
        </authorList>
    </citation>
    <scope>NUCLEOTIDE SEQUENCE [LARGE SCALE GENOMIC DNA]</scope>
    <source>
        <tissue evidence="12">Nenye</tissue>
    </source>
</reference>
<evidence type="ECO:0000259" key="11">
    <source>
        <dbReference type="PROSITE" id="PS50089"/>
    </source>
</evidence>
<dbReference type="PROSITE" id="PS50089">
    <property type="entry name" value="ZF_RING_2"/>
    <property type="match status" value="1"/>
</dbReference>
<comment type="subcellular location">
    <subcellularLocation>
        <location evidence="1">Membrane</location>
    </subcellularLocation>
</comment>
<evidence type="ECO:0000256" key="4">
    <source>
        <dbReference type="ARBA" id="ARBA00022771"/>
    </source>
</evidence>
<evidence type="ECO:0000256" key="3">
    <source>
        <dbReference type="ARBA" id="ARBA00022723"/>
    </source>
</evidence>
<proteinExistence type="inferred from homology"/>
<keyword evidence="5" id="KW-0862">Zinc</keyword>
<dbReference type="Proteomes" id="UP001630127">
    <property type="component" value="Unassembled WGS sequence"/>
</dbReference>
<keyword evidence="2 10" id="KW-0812">Transmembrane</keyword>
<name>A0ABD2YHD7_9GENT</name>
<evidence type="ECO:0000313" key="13">
    <source>
        <dbReference type="Proteomes" id="UP001630127"/>
    </source>
</evidence>
<evidence type="ECO:0000256" key="9">
    <source>
        <dbReference type="PROSITE-ProRule" id="PRU00175"/>
    </source>
</evidence>
<protein>
    <recommendedName>
        <fullName evidence="11">RING-type domain-containing protein</fullName>
    </recommendedName>
</protein>
<evidence type="ECO:0000256" key="2">
    <source>
        <dbReference type="ARBA" id="ARBA00022692"/>
    </source>
</evidence>
<keyword evidence="13" id="KW-1185">Reference proteome</keyword>
<accession>A0ABD2YHD7</accession>
<sequence length="124" mass="13727">MACSLTELPPPLSCISIVAIIIVYVIICYLVIDLIDQNENRSEKNCSGLSPEGLQAMNCFYYHKVGSESICAICLDSLQNSHICRAFPPCGHIFHCQCIDPWLANNLTCPTCRASFGVELHLYS</sequence>
<evidence type="ECO:0000256" key="1">
    <source>
        <dbReference type="ARBA" id="ARBA00004370"/>
    </source>
</evidence>
<organism evidence="12 13">
    <name type="scientific">Cinchona calisaya</name>
    <dbReference type="NCBI Taxonomy" id="153742"/>
    <lineage>
        <taxon>Eukaryota</taxon>
        <taxon>Viridiplantae</taxon>
        <taxon>Streptophyta</taxon>
        <taxon>Embryophyta</taxon>
        <taxon>Tracheophyta</taxon>
        <taxon>Spermatophyta</taxon>
        <taxon>Magnoliopsida</taxon>
        <taxon>eudicotyledons</taxon>
        <taxon>Gunneridae</taxon>
        <taxon>Pentapetalae</taxon>
        <taxon>asterids</taxon>
        <taxon>lamiids</taxon>
        <taxon>Gentianales</taxon>
        <taxon>Rubiaceae</taxon>
        <taxon>Cinchonoideae</taxon>
        <taxon>Cinchoneae</taxon>
        <taxon>Cinchona</taxon>
    </lineage>
</organism>
<evidence type="ECO:0000313" key="12">
    <source>
        <dbReference type="EMBL" id="KAL3505292.1"/>
    </source>
</evidence>
<dbReference type="SMART" id="SM00184">
    <property type="entry name" value="RING"/>
    <property type="match status" value="1"/>
</dbReference>
<feature type="domain" description="RING-type" evidence="11">
    <location>
        <begin position="71"/>
        <end position="113"/>
    </location>
</feature>
<dbReference type="PANTHER" id="PTHR46539:SF13">
    <property type="entry name" value="RING-TYPE DOMAIN-CONTAINING PROTEIN"/>
    <property type="match status" value="1"/>
</dbReference>
<evidence type="ECO:0000256" key="7">
    <source>
        <dbReference type="ARBA" id="ARBA00023136"/>
    </source>
</evidence>
<comment type="caution">
    <text evidence="12">The sequence shown here is derived from an EMBL/GenBank/DDBJ whole genome shotgun (WGS) entry which is preliminary data.</text>
</comment>
<evidence type="ECO:0000256" key="8">
    <source>
        <dbReference type="ARBA" id="ARBA00024209"/>
    </source>
</evidence>
<keyword evidence="3" id="KW-0479">Metal-binding</keyword>
<feature type="transmembrane region" description="Helical" evidence="10">
    <location>
        <begin position="15"/>
        <end position="35"/>
    </location>
</feature>
<dbReference type="AlphaFoldDB" id="A0ABD2YHD7"/>
<dbReference type="InterPro" id="IPR013083">
    <property type="entry name" value="Znf_RING/FYVE/PHD"/>
</dbReference>
<evidence type="ECO:0000256" key="6">
    <source>
        <dbReference type="ARBA" id="ARBA00022989"/>
    </source>
</evidence>